<feature type="domain" description="TRASH" evidence="5">
    <location>
        <begin position="6"/>
        <end position="44"/>
    </location>
</feature>
<dbReference type="FunFam" id="2.30.170.20:FF:000001">
    <property type="entry name" value="probable ribosome biogenesis protein RLP24"/>
    <property type="match status" value="1"/>
</dbReference>
<dbReference type="EMBL" id="KB096023">
    <property type="protein sequence ID" value="ESO08832.1"/>
    <property type="molecule type" value="Genomic_DNA"/>
</dbReference>
<dbReference type="eggNOG" id="KOG1723">
    <property type="taxonomic scope" value="Eukaryota"/>
</dbReference>
<dbReference type="SMART" id="SM00746">
    <property type="entry name" value="TRASH"/>
    <property type="match status" value="1"/>
</dbReference>
<protein>
    <recommendedName>
        <fullName evidence="3">Probable ribosome biogenesis protein RLP24</fullName>
    </recommendedName>
</protein>
<name>T1ELY0_HELRO</name>
<dbReference type="OrthoDB" id="10262490at2759"/>
<dbReference type="OMA" id="TCYFCSG"/>
<evidence type="ECO:0000256" key="3">
    <source>
        <dbReference type="ARBA" id="ARBA00039784"/>
    </source>
</evidence>
<accession>T1ELY0</accession>
<keyword evidence="8" id="KW-1185">Reference proteome</keyword>
<dbReference type="HOGENOM" id="CLU_089419_2_2_1"/>
<dbReference type="EnsemblMetazoa" id="HelroT156526">
    <property type="protein sequence ID" value="HelroP156526"/>
    <property type="gene ID" value="HelroG156526"/>
</dbReference>
<dbReference type="PANTHER" id="PTHR10792:SF8">
    <property type="entry name" value="RIBOSOME BIOGENESIS PROTEIN RLP24-RELATED"/>
    <property type="match status" value="1"/>
</dbReference>
<evidence type="ECO:0000259" key="5">
    <source>
        <dbReference type="SMART" id="SM00746"/>
    </source>
</evidence>
<reference evidence="6 8" key="2">
    <citation type="journal article" date="2013" name="Nature">
        <title>Insights into bilaterian evolution from three spiralian genomes.</title>
        <authorList>
            <person name="Simakov O."/>
            <person name="Marletaz F."/>
            <person name="Cho S.J."/>
            <person name="Edsinger-Gonzales E."/>
            <person name="Havlak P."/>
            <person name="Hellsten U."/>
            <person name="Kuo D.H."/>
            <person name="Larsson T."/>
            <person name="Lv J."/>
            <person name="Arendt D."/>
            <person name="Savage R."/>
            <person name="Osoegawa K."/>
            <person name="de Jong P."/>
            <person name="Grimwood J."/>
            <person name="Chapman J.A."/>
            <person name="Shapiro H."/>
            <person name="Aerts A."/>
            <person name="Otillar R.P."/>
            <person name="Terry A.Y."/>
            <person name="Boore J.L."/>
            <person name="Grigoriev I.V."/>
            <person name="Lindberg D.R."/>
            <person name="Seaver E.C."/>
            <person name="Weisblat D.A."/>
            <person name="Putnam N.H."/>
            <person name="Rokhsar D.S."/>
        </authorList>
    </citation>
    <scope>NUCLEOTIDE SEQUENCE</scope>
</reference>
<dbReference type="InterPro" id="IPR000988">
    <property type="entry name" value="Ribosomal_eL24-rel_N"/>
</dbReference>
<dbReference type="EMBL" id="AMQM01003078">
    <property type="status" value="NOT_ANNOTATED_CDS"/>
    <property type="molecule type" value="Genomic_DNA"/>
</dbReference>
<keyword evidence="2" id="KW-0690">Ribosome biogenesis</keyword>
<dbReference type="Gene3D" id="2.30.170.20">
    <property type="entry name" value="Ribosomal protein L24e"/>
    <property type="match status" value="1"/>
</dbReference>
<reference evidence="7" key="3">
    <citation type="submission" date="2015-06" db="UniProtKB">
        <authorList>
            <consortium name="EnsemblMetazoa"/>
        </authorList>
    </citation>
    <scope>IDENTIFICATION</scope>
</reference>
<dbReference type="RefSeq" id="XP_009012854.1">
    <property type="nucleotide sequence ID" value="XM_009014606.1"/>
</dbReference>
<dbReference type="GO" id="GO:0005730">
    <property type="term" value="C:nucleolus"/>
    <property type="evidence" value="ECO:0000318"/>
    <property type="project" value="GO_Central"/>
</dbReference>
<dbReference type="KEGG" id="hro:HELRODRAFT_156526"/>
<dbReference type="GeneID" id="20197580"/>
<dbReference type="InParanoid" id="T1ELY0"/>
<dbReference type="InterPro" id="IPR011017">
    <property type="entry name" value="TRASH_dom"/>
</dbReference>
<dbReference type="PANTHER" id="PTHR10792">
    <property type="entry name" value="60S RIBOSOMAL PROTEIN L24"/>
    <property type="match status" value="1"/>
</dbReference>
<dbReference type="Proteomes" id="UP000015101">
    <property type="component" value="Unassembled WGS sequence"/>
</dbReference>
<evidence type="ECO:0000313" key="7">
    <source>
        <dbReference type="EnsemblMetazoa" id="HelroP156526"/>
    </source>
</evidence>
<proteinExistence type="inferred from homology"/>
<gene>
    <name evidence="7" type="primary">20197580</name>
    <name evidence="6" type="ORF">HELRODRAFT_156526</name>
</gene>
<sequence>MRIERCYFCSSPCYPGHGTTFVRNDNKVFRFCRGKCHKAFNKKRNPRKVRWTKAFRKCSGKELTVDPVYELEKRRNIPIKYERELMKKTIAGMKRIHELRVKREAQYIKERLTKGKELRKKDDIREVTKCIHLIKSPAVAFKINKQDQHLSRQCETTTTTKMQQGGPVMGVRDTSLS</sequence>
<dbReference type="InterPro" id="IPR056366">
    <property type="entry name" value="Ribosomal_eL24"/>
</dbReference>
<dbReference type="InterPro" id="IPR038630">
    <property type="entry name" value="L24e/L24_sf"/>
</dbReference>
<evidence type="ECO:0000256" key="2">
    <source>
        <dbReference type="ARBA" id="ARBA00022517"/>
    </source>
</evidence>
<dbReference type="GO" id="GO:0003735">
    <property type="term" value="F:structural constituent of ribosome"/>
    <property type="evidence" value="ECO:0007669"/>
    <property type="project" value="InterPro"/>
</dbReference>
<dbReference type="FunCoup" id="T1ELY0">
    <property type="interactions" value="1461"/>
</dbReference>
<dbReference type="Pfam" id="PF01246">
    <property type="entry name" value="Ribosomal_L24e"/>
    <property type="match status" value="1"/>
</dbReference>
<evidence type="ECO:0000256" key="4">
    <source>
        <dbReference type="SAM" id="MobiDB-lite"/>
    </source>
</evidence>
<comment type="similarity">
    <text evidence="1">Belongs to the eukaryotic ribosomal protein eL24 family.</text>
</comment>
<dbReference type="GO" id="GO:0042273">
    <property type="term" value="P:ribosomal large subunit biogenesis"/>
    <property type="evidence" value="ECO:0000318"/>
    <property type="project" value="GO_Central"/>
</dbReference>
<reference evidence="8" key="1">
    <citation type="submission" date="2012-12" db="EMBL/GenBank/DDBJ databases">
        <authorList>
            <person name="Hellsten U."/>
            <person name="Grimwood J."/>
            <person name="Chapman J.A."/>
            <person name="Shapiro H."/>
            <person name="Aerts A."/>
            <person name="Otillar R.P."/>
            <person name="Terry A.Y."/>
            <person name="Boore J.L."/>
            <person name="Simakov O."/>
            <person name="Marletaz F."/>
            <person name="Cho S.-J."/>
            <person name="Edsinger-Gonzales E."/>
            <person name="Havlak P."/>
            <person name="Kuo D.-H."/>
            <person name="Larsson T."/>
            <person name="Lv J."/>
            <person name="Arendt D."/>
            <person name="Savage R."/>
            <person name="Osoegawa K."/>
            <person name="de Jong P."/>
            <person name="Lindberg D.R."/>
            <person name="Seaver E.C."/>
            <person name="Weisblat D.A."/>
            <person name="Putnam N.H."/>
            <person name="Grigoriev I.V."/>
            <person name="Rokhsar D.S."/>
        </authorList>
    </citation>
    <scope>NUCLEOTIDE SEQUENCE</scope>
</reference>
<evidence type="ECO:0000256" key="1">
    <source>
        <dbReference type="ARBA" id="ARBA00005647"/>
    </source>
</evidence>
<evidence type="ECO:0000313" key="8">
    <source>
        <dbReference type="Proteomes" id="UP000015101"/>
    </source>
</evidence>
<organism evidence="7 8">
    <name type="scientific">Helobdella robusta</name>
    <name type="common">Californian leech</name>
    <dbReference type="NCBI Taxonomy" id="6412"/>
    <lineage>
        <taxon>Eukaryota</taxon>
        <taxon>Metazoa</taxon>
        <taxon>Spiralia</taxon>
        <taxon>Lophotrochozoa</taxon>
        <taxon>Annelida</taxon>
        <taxon>Clitellata</taxon>
        <taxon>Hirudinea</taxon>
        <taxon>Rhynchobdellida</taxon>
        <taxon>Glossiphoniidae</taxon>
        <taxon>Helobdella</taxon>
    </lineage>
</organism>
<dbReference type="STRING" id="6412.T1ELY0"/>
<evidence type="ECO:0000313" key="6">
    <source>
        <dbReference type="EMBL" id="ESO08832.1"/>
    </source>
</evidence>
<feature type="region of interest" description="Disordered" evidence="4">
    <location>
        <begin position="157"/>
        <end position="177"/>
    </location>
</feature>
<dbReference type="CTD" id="20197580"/>
<dbReference type="CDD" id="cd00472">
    <property type="entry name" value="Ribosomal_L24e_L24"/>
    <property type="match status" value="1"/>
</dbReference>
<dbReference type="AlphaFoldDB" id="T1ELY0"/>
<dbReference type="SUPFAM" id="SSF57716">
    <property type="entry name" value="Glucocorticoid receptor-like (DNA-binding domain)"/>
    <property type="match status" value="1"/>
</dbReference>